<reference evidence="2" key="2">
    <citation type="submission" date="2014-04" db="EMBL/GenBank/DDBJ databases">
        <title>Evolutionary Origins and Diversification of the Mycorrhizal Mutualists.</title>
        <authorList>
            <consortium name="DOE Joint Genome Institute"/>
            <person name="Kohler A."/>
            <person name="Kuo A."/>
            <person name="Nagy L.G."/>
            <person name="Floudas D."/>
            <person name="Copeland A."/>
            <person name="Barry K.W."/>
            <person name="Cichocki N."/>
            <person name="Veneault-Fourrey C."/>
            <person name="LaButti K."/>
            <person name="Lindquist E.A."/>
            <person name="Lipzen A."/>
            <person name="Lundell T."/>
            <person name="Morin E."/>
            <person name="Murat C."/>
            <person name="Riley R."/>
            <person name="Ohm R."/>
            <person name="Sun H."/>
            <person name="Tunlid A."/>
            <person name="Henrissat B."/>
            <person name="Grigoriev I.V."/>
            <person name="Hibbett D.S."/>
            <person name="Martin F."/>
            <person name="Consortium M.G."/>
        </authorList>
    </citation>
    <scope>NUCLEOTIDE SEQUENCE [LARGE SCALE GENOMIC DNA]</scope>
    <source>
        <strain evidence="2">FD-334 SS-4</strain>
    </source>
</reference>
<evidence type="ECO:0000313" key="2">
    <source>
        <dbReference type="EMBL" id="KJA23325.1"/>
    </source>
</evidence>
<accession>A0A0D2PUQ2</accession>
<protein>
    <submittedName>
        <fullName evidence="2">Uncharacterized protein</fullName>
    </submittedName>
</protein>
<reference evidence="3" key="1">
    <citation type="submission" date="2014-04" db="EMBL/GenBank/DDBJ databases">
        <title>Evolutionary Origins and Diversification of the Mycorrhizal Mutualists.</title>
        <authorList>
            <consortium name="DOE Joint Genome Institute"/>
            <consortium name="Mycorrhizal Genomics Consortium"/>
            <person name="Kohler A."/>
            <person name="Kuo A."/>
            <person name="Nagy L.G."/>
            <person name="Floudas D."/>
            <person name="Copeland A."/>
            <person name="Barry K.W."/>
            <person name="Cichocki N."/>
            <person name="Veneault-Fourrey C."/>
            <person name="LaButti K."/>
            <person name="Lindquist E.A."/>
            <person name="Lipzen A."/>
            <person name="Lundell T."/>
            <person name="Morin E."/>
            <person name="Murat C."/>
            <person name="Riley R."/>
            <person name="Ohm R."/>
            <person name="Sun H."/>
            <person name="Tunlid A."/>
            <person name="Henrissat B."/>
            <person name="Grigoriev I.V."/>
            <person name="Hibbett D.S."/>
            <person name="Martin F."/>
        </authorList>
    </citation>
    <scope>NUCLEOTIDE SEQUENCE [LARGE SCALE GENOMIC DNA]</scope>
    <source>
        <strain evidence="3">FD-334 SS-4</strain>
    </source>
</reference>
<dbReference type="EMBL" id="KN817543">
    <property type="protein sequence ID" value="KJA23325.1"/>
    <property type="molecule type" value="Genomic_DNA"/>
</dbReference>
<organism evidence="2 3">
    <name type="scientific">Hypholoma sublateritium (strain FD-334 SS-4)</name>
    <dbReference type="NCBI Taxonomy" id="945553"/>
    <lineage>
        <taxon>Eukaryota</taxon>
        <taxon>Fungi</taxon>
        <taxon>Dikarya</taxon>
        <taxon>Basidiomycota</taxon>
        <taxon>Agaricomycotina</taxon>
        <taxon>Agaricomycetes</taxon>
        <taxon>Agaricomycetidae</taxon>
        <taxon>Agaricales</taxon>
        <taxon>Agaricineae</taxon>
        <taxon>Strophariaceae</taxon>
        <taxon>Hypholoma</taxon>
    </lineage>
</organism>
<dbReference type="EMBL" id="KN817799">
    <property type="protein sequence ID" value="KJA13038.1"/>
    <property type="molecule type" value="Genomic_DNA"/>
</dbReference>
<proteinExistence type="predicted"/>
<dbReference type="AlphaFoldDB" id="A0A0D2PUQ2"/>
<dbReference type="Proteomes" id="UP000054270">
    <property type="component" value="Unassembled WGS sequence"/>
</dbReference>
<sequence length="253" mass="27860">MAPPRAELPYMLPLRPAAAKTLRPPQQCMFRSSLYAVARSPLPILHATIPQWPVRARMNPGEISTGRAAGRVGMRAPRRSFPARVLSARKRMLSSGISRPLASLRNIQFERMRQTARPAQRTLIWLTADTRTTHREAGVHAACTLDTPHLVASQPQRTPPAAGTNSRLRVKRCSSSPYARTLFVVLQCIVNLRISRNPTHTHIDTALGPRSVRAPPGRTSAFVPGAAVRALSHAGLTSLLDRDFYIRPRARGG</sequence>
<gene>
    <name evidence="2" type="ORF">HYPSUDRAFT_201355</name>
    <name evidence="1" type="ORF">HYPSUDRAFT_209878</name>
</gene>
<keyword evidence="3" id="KW-1185">Reference proteome</keyword>
<evidence type="ECO:0000313" key="1">
    <source>
        <dbReference type="EMBL" id="KJA13038.1"/>
    </source>
</evidence>
<name>A0A0D2PUQ2_HYPSF</name>
<evidence type="ECO:0000313" key="3">
    <source>
        <dbReference type="Proteomes" id="UP000054270"/>
    </source>
</evidence>